<dbReference type="InterPro" id="IPR050439">
    <property type="entry name" value="ADAMTS_ADAMTS-like"/>
</dbReference>
<dbReference type="PROSITE" id="PS50900">
    <property type="entry name" value="PLAC"/>
    <property type="match status" value="1"/>
</dbReference>
<keyword evidence="11 15" id="KW-1015">Disulfide bond</keyword>
<dbReference type="Pfam" id="PF01421">
    <property type="entry name" value="Reprolysin"/>
    <property type="match status" value="1"/>
</dbReference>
<feature type="domain" description="PLAC" evidence="21">
    <location>
        <begin position="1092"/>
        <end position="1131"/>
    </location>
</feature>
<keyword evidence="23" id="KW-1185">Reference proteome</keyword>
<evidence type="ECO:0000256" key="10">
    <source>
        <dbReference type="ARBA" id="ARBA00023049"/>
    </source>
</evidence>
<dbReference type="Proteomes" id="UP001347796">
    <property type="component" value="Unassembled WGS sequence"/>
</dbReference>
<keyword evidence="17" id="KW-0175">Coiled coil</keyword>
<evidence type="ECO:0000259" key="20">
    <source>
        <dbReference type="PROSITE" id="PS50215"/>
    </source>
</evidence>
<keyword evidence="10" id="KW-0482">Metalloprotease</keyword>
<feature type="region of interest" description="Disordered" evidence="18">
    <location>
        <begin position="243"/>
        <end position="263"/>
    </location>
</feature>
<dbReference type="SMART" id="SM00209">
    <property type="entry name" value="TSP1"/>
    <property type="match status" value="5"/>
</dbReference>
<name>A0AAN8PPI1_PATCE</name>
<organism evidence="22 23">
    <name type="scientific">Patella caerulea</name>
    <name type="common">Rayed Mediterranean limpet</name>
    <dbReference type="NCBI Taxonomy" id="87958"/>
    <lineage>
        <taxon>Eukaryota</taxon>
        <taxon>Metazoa</taxon>
        <taxon>Spiralia</taxon>
        <taxon>Lophotrochozoa</taxon>
        <taxon>Mollusca</taxon>
        <taxon>Gastropoda</taxon>
        <taxon>Patellogastropoda</taxon>
        <taxon>Patelloidea</taxon>
        <taxon>Patellidae</taxon>
        <taxon>Patella</taxon>
    </lineage>
</organism>
<feature type="disulfide bond" evidence="15">
    <location>
        <begin position="515"/>
        <end position="533"/>
    </location>
</feature>
<comment type="cofactor">
    <cofactor evidence="14">
        <name>Zn(2+)</name>
        <dbReference type="ChEBI" id="CHEBI:29105"/>
    </cofactor>
    <text evidence="14">Binds 1 zinc ion per subunit.</text>
</comment>
<dbReference type="Gene3D" id="2.60.120.830">
    <property type="match status" value="1"/>
</dbReference>
<feature type="binding site" evidence="14">
    <location>
        <position position="268"/>
    </location>
    <ligand>
        <name>Ca(2+)</name>
        <dbReference type="ChEBI" id="CHEBI:29108"/>
        <label>2</label>
    </ligand>
</feature>
<evidence type="ECO:0000256" key="5">
    <source>
        <dbReference type="ARBA" id="ARBA00022723"/>
    </source>
</evidence>
<dbReference type="Pfam" id="PF19030">
    <property type="entry name" value="TSP1_ADAMTS"/>
    <property type="match status" value="4"/>
</dbReference>
<dbReference type="Pfam" id="PF08686">
    <property type="entry name" value="PLAC"/>
    <property type="match status" value="1"/>
</dbReference>
<comment type="caution">
    <text evidence="16">Lacks conserved residue(s) required for the propagation of feature annotation.</text>
</comment>
<keyword evidence="7" id="KW-0677">Repeat</keyword>
<dbReference type="PANTHER" id="PTHR13723">
    <property type="entry name" value="ADAMTS A DISINTEGRIN AND METALLOPROTEASE WITH THROMBOSPONDIN MOTIFS PROTEASE"/>
    <property type="match status" value="1"/>
</dbReference>
<evidence type="ECO:0008006" key="24">
    <source>
        <dbReference type="Google" id="ProtNLM"/>
    </source>
</evidence>
<dbReference type="Pfam" id="PF17771">
    <property type="entry name" value="ADAMTS_CR_2"/>
    <property type="match status" value="1"/>
</dbReference>
<feature type="disulfide bond" evidence="15">
    <location>
        <begin position="546"/>
        <end position="561"/>
    </location>
</feature>
<feature type="binding site" evidence="14 16">
    <location>
        <position position="417"/>
    </location>
    <ligand>
        <name>Zn(2+)</name>
        <dbReference type="ChEBI" id="CHEBI:29105"/>
        <note>catalytic</note>
    </ligand>
</feature>
<evidence type="ECO:0000256" key="4">
    <source>
        <dbReference type="ARBA" id="ARBA00022670"/>
    </source>
</evidence>
<feature type="disulfide bond" evidence="15">
    <location>
        <begin position="521"/>
        <end position="556"/>
    </location>
</feature>
<dbReference type="Pfam" id="PF05986">
    <property type="entry name" value="ADAMTS_spacer1"/>
    <property type="match status" value="1"/>
</dbReference>
<evidence type="ECO:0000313" key="23">
    <source>
        <dbReference type="Proteomes" id="UP001347796"/>
    </source>
</evidence>
<feature type="disulfide bond" evidence="15">
    <location>
        <begin position="599"/>
        <end position="611"/>
    </location>
</feature>
<evidence type="ECO:0000256" key="15">
    <source>
        <dbReference type="PIRSR" id="PIRSR613273-3"/>
    </source>
</evidence>
<dbReference type="InterPro" id="IPR024079">
    <property type="entry name" value="MetalloPept_cat_dom_sf"/>
</dbReference>
<dbReference type="Pfam" id="PF00090">
    <property type="entry name" value="TSP_1"/>
    <property type="match status" value="1"/>
</dbReference>
<sequence length="1134" mass="128807">MCSIFIILIYLTCEICRTTSIPKTDNKLDQLQQQTDDLLNQLTDYQTVIPTLVDEQGHFLSYDVRQGNVLRRSRRSTAFSPKSDNSLHQSNPGKWRVFYKLSAYGKEFNFNLTLNLKLLSKNFVVENWDKKGAEKHLDTLYDCHYTGYSSGPYRSRAAISNCMGLHGVFSTDDEDYFVEPLWNTTNTVEEQGYPHIVYSRSSLKFKDKFLHCGVKDHNFEKRQWLYNKSPNIFNEVIKPKGRGRKRFTSKNKSKRRRPRSVSRKRNVEMLVVADKRMVDYHKSKEIAPYVLTVMNIVAKLFHDASIGNSINIIITRLVLLSEDQSGLEISHHADRSLDSFCKWQQTINGPEDRESGNRKGIAHHDNAVLITRFDICTYKNKPCGTLGLAPVAGMCEEDRSCSINEDIGLASAFTIAHEIGHNFGMHHDGAGNPCGTPGYERARIMAAQLTKDTKPFLWSSCSKEYITSFLDSGRGHCLKNVPPQREFKFPEQLAGQRHGSNQQCKLQFGSKSKACNLKNICTELSCIDKKGECVTNSIPAAEGTTCPLTSKKRGWCYRGQCRPPYFTPRPVDGNWGGWSEWGACSRTCGGGVSASHRNCSNPEARHGGKYCTGERKRYRSCNIVDCPEDAIDFRELQCNNSNNEMFRGRHYIWKPYTGVQVKPCALICMADGYNFYTERNPKVLDGTPCYPDKRDVCISGDCHKVGCDGYLASSLREDKCRVCGGDGTTCKTISGLFDKPLPKGTYHEIVKIPIGAMNVKITEAVFSRNYLAIKNEGDRYYINGDWTIDWPRKFPLAGTVFHYQREDDKSEILEAIGPTGEALIVMMLMQEENKGVKYEYNLPFNKSYTNHDISLYTWDHSPWSACSRSCAKGLHISTPRCIHKINLNIVSDRYCHPQPRPSDHKKVCNHQPCPPTWTFSNWGECSQSCGGGLQSRSVVCDRLVGEDEPKEVLDDTECPDNKPSVDKTCGEIECPSVWFTDEWSKCRPRCGAGSKTRRAFCMTSDGKTYLEEKKCSKKEKPVTTKVCRNENCPPPEWVKGEWGECSSECGKGHQRRNVQCRSPEGQPSKNCDRRKKPITITTCETKCEDEDDDDECVDKYKVAYCPLVLKFRFCNREYFQKMCCLTCLKHGKRG</sequence>
<dbReference type="InterPro" id="IPR013273">
    <property type="entry name" value="ADAMTS/ADAMTS-like"/>
</dbReference>
<dbReference type="Gene3D" id="3.40.1620.60">
    <property type="match status" value="1"/>
</dbReference>
<feature type="disulfide bond" evidence="15">
    <location>
        <begin position="434"/>
        <end position="461"/>
    </location>
</feature>
<dbReference type="GO" id="GO:0046872">
    <property type="term" value="F:metal ion binding"/>
    <property type="evidence" value="ECO:0007669"/>
    <property type="project" value="UniProtKB-KW"/>
</dbReference>
<dbReference type="GO" id="GO:0030198">
    <property type="term" value="P:extracellular matrix organization"/>
    <property type="evidence" value="ECO:0007669"/>
    <property type="project" value="InterPro"/>
</dbReference>
<evidence type="ECO:0000256" key="19">
    <source>
        <dbReference type="SAM" id="SignalP"/>
    </source>
</evidence>
<dbReference type="Pfam" id="PF19236">
    <property type="entry name" value="ADAMTS_CR_3"/>
    <property type="match status" value="1"/>
</dbReference>
<evidence type="ECO:0000256" key="18">
    <source>
        <dbReference type="SAM" id="MobiDB-lite"/>
    </source>
</evidence>
<keyword evidence="8" id="KW-0378">Hydrolase</keyword>
<evidence type="ECO:0000313" key="22">
    <source>
        <dbReference type="EMBL" id="KAK6179158.1"/>
    </source>
</evidence>
<keyword evidence="4" id="KW-0645">Protease</keyword>
<keyword evidence="6 19" id="KW-0732">Signal</keyword>
<keyword evidence="2" id="KW-0964">Secreted</keyword>
<feature type="binding site" evidence="14">
    <location>
        <position position="477"/>
    </location>
    <ligand>
        <name>Ca(2+)</name>
        <dbReference type="ChEBI" id="CHEBI:29108"/>
        <label>1</label>
    </ligand>
</feature>
<feature type="coiled-coil region" evidence="17">
    <location>
        <begin position="21"/>
        <end position="48"/>
    </location>
</feature>
<dbReference type="GO" id="GO:0006508">
    <property type="term" value="P:proteolysis"/>
    <property type="evidence" value="ECO:0007669"/>
    <property type="project" value="UniProtKB-KW"/>
</dbReference>
<evidence type="ECO:0000256" key="6">
    <source>
        <dbReference type="ARBA" id="ARBA00022729"/>
    </source>
</evidence>
<dbReference type="PROSITE" id="PS50092">
    <property type="entry name" value="TSP1"/>
    <property type="match status" value="5"/>
</dbReference>
<feature type="binding site" evidence="14">
    <location>
        <position position="352"/>
    </location>
    <ligand>
        <name>Ca(2+)</name>
        <dbReference type="ChEBI" id="CHEBI:29108"/>
        <label>2</label>
    </ligand>
</feature>
<reference evidence="22 23" key="1">
    <citation type="submission" date="2024-01" db="EMBL/GenBank/DDBJ databases">
        <title>The genome of the rayed Mediterranean limpet Patella caerulea (Linnaeus, 1758).</title>
        <authorList>
            <person name="Anh-Thu Weber A."/>
            <person name="Halstead-Nussloch G."/>
        </authorList>
    </citation>
    <scope>NUCLEOTIDE SEQUENCE [LARGE SCALE GENOMIC DNA]</scope>
    <source>
        <strain evidence="22">AATW-2023a</strain>
        <tissue evidence="22">Whole specimen</tissue>
    </source>
</reference>
<evidence type="ECO:0000259" key="21">
    <source>
        <dbReference type="PROSITE" id="PS50900"/>
    </source>
</evidence>
<keyword evidence="5 14" id="KW-0479">Metal-binding</keyword>
<comment type="caution">
    <text evidence="22">The sequence shown here is derived from an EMBL/GenBank/DDBJ whole genome shotgun (WGS) entry which is preliminary data.</text>
</comment>
<feature type="disulfide bond" evidence="15">
    <location>
        <begin position="584"/>
        <end position="621"/>
    </location>
</feature>
<dbReference type="InterPro" id="IPR036383">
    <property type="entry name" value="TSP1_rpt_sf"/>
</dbReference>
<feature type="binding site" evidence="14">
    <location>
        <position position="365"/>
    </location>
    <ligand>
        <name>Ca(2+)</name>
        <dbReference type="ChEBI" id="CHEBI:29108"/>
        <label>1</label>
    </ligand>
</feature>
<keyword evidence="9 14" id="KW-0862">Zinc</keyword>
<evidence type="ECO:0000256" key="1">
    <source>
        <dbReference type="ARBA" id="ARBA00004498"/>
    </source>
</evidence>
<protein>
    <recommendedName>
        <fullName evidence="24">A disintegrin and metalloproteinase with thrombospondin motifs 6</fullName>
    </recommendedName>
</protein>
<dbReference type="FunFam" id="2.20.100.10:FF:000006">
    <property type="entry name" value="A disintegrin and metalloproteinase with thrombospondin motifs 1"/>
    <property type="match status" value="1"/>
</dbReference>
<feature type="disulfide bond" evidence="15">
    <location>
        <begin position="376"/>
        <end position="383"/>
    </location>
</feature>
<dbReference type="FunFam" id="2.60.120.830:FF:000001">
    <property type="entry name" value="A disintegrin and metalloproteinase with thrombospondin motifs 1"/>
    <property type="match status" value="1"/>
</dbReference>
<dbReference type="InterPro" id="IPR010294">
    <property type="entry name" value="ADAMTS_spacer1"/>
</dbReference>
<feature type="active site" evidence="13 16">
    <location>
        <position position="418"/>
    </location>
</feature>
<dbReference type="SUPFAM" id="SSF55486">
    <property type="entry name" value="Metalloproteases ('zincins'), catalytic domain"/>
    <property type="match status" value="1"/>
</dbReference>
<feature type="domain" description="Peptidase M12B" evidence="20">
    <location>
        <begin position="265"/>
        <end position="482"/>
    </location>
</feature>
<feature type="binding site" evidence="14">
    <location>
        <position position="268"/>
    </location>
    <ligand>
        <name>Ca(2+)</name>
        <dbReference type="ChEBI" id="CHEBI:29108"/>
        <label>1</label>
    </ligand>
</feature>
<dbReference type="PRINTS" id="PR01857">
    <property type="entry name" value="ADAMTSFAMILY"/>
</dbReference>
<dbReference type="PROSITE" id="PS50215">
    <property type="entry name" value="ADAM_MEPRO"/>
    <property type="match status" value="1"/>
</dbReference>
<evidence type="ECO:0000256" key="17">
    <source>
        <dbReference type="SAM" id="Coils"/>
    </source>
</evidence>
<feature type="disulfide bond" evidence="15">
    <location>
        <begin position="504"/>
        <end position="526"/>
    </location>
</feature>
<dbReference type="InterPro" id="IPR002870">
    <property type="entry name" value="Peptidase_M12B_N"/>
</dbReference>
<dbReference type="InterPro" id="IPR010909">
    <property type="entry name" value="PLAC"/>
</dbReference>
<feature type="disulfide bond" evidence="15">
    <location>
        <begin position="588"/>
        <end position="626"/>
    </location>
</feature>
<feature type="disulfide bond" evidence="15">
    <location>
        <begin position="341"/>
        <end position="401"/>
    </location>
</feature>
<feature type="disulfide bond" evidence="15">
    <location>
        <begin position="395"/>
        <end position="477"/>
    </location>
</feature>
<dbReference type="CDD" id="cd04273">
    <property type="entry name" value="ZnMc_ADAMTS_like"/>
    <property type="match status" value="1"/>
</dbReference>
<feature type="binding site" evidence="14 16">
    <location>
        <position position="427"/>
    </location>
    <ligand>
        <name>Zn(2+)</name>
        <dbReference type="ChEBI" id="CHEBI:29105"/>
        <note>catalytic</note>
    </ligand>
</feature>
<proteinExistence type="predicted"/>
<gene>
    <name evidence="22" type="ORF">SNE40_011578</name>
</gene>
<dbReference type="Gene3D" id="2.20.100.10">
    <property type="entry name" value="Thrombospondin type-1 (TSP1) repeat"/>
    <property type="match status" value="5"/>
</dbReference>
<dbReference type="FunFam" id="3.40.390.10:FF:000001">
    <property type="entry name" value="A disintegrin and metalloproteinase with thrombospondin motifs 1"/>
    <property type="match status" value="1"/>
</dbReference>
<dbReference type="InterPro" id="IPR041645">
    <property type="entry name" value="ADAMTS_CR_2"/>
</dbReference>
<dbReference type="Gene3D" id="3.40.390.10">
    <property type="entry name" value="Collagenase (Catalytic Domain)"/>
    <property type="match status" value="1"/>
</dbReference>
<dbReference type="PANTHER" id="PTHR13723:SF311">
    <property type="entry name" value="ADAM CYSTEINE-RICH DOMAIN-CONTAINING PROTEIN"/>
    <property type="match status" value="1"/>
</dbReference>
<dbReference type="GO" id="GO:0031012">
    <property type="term" value="C:extracellular matrix"/>
    <property type="evidence" value="ECO:0007669"/>
    <property type="project" value="TreeGrafter"/>
</dbReference>
<evidence type="ECO:0000256" key="8">
    <source>
        <dbReference type="ARBA" id="ARBA00022801"/>
    </source>
</evidence>
<accession>A0AAN8PPI1</accession>
<dbReference type="SUPFAM" id="SSF82895">
    <property type="entry name" value="TSP-1 type 1 repeat"/>
    <property type="match status" value="5"/>
</dbReference>
<evidence type="ECO:0000256" key="14">
    <source>
        <dbReference type="PIRSR" id="PIRSR613273-2"/>
    </source>
</evidence>
<dbReference type="Pfam" id="PF01562">
    <property type="entry name" value="Pep_M12B_propep"/>
    <property type="match status" value="1"/>
</dbReference>
<evidence type="ECO:0000256" key="9">
    <source>
        <dbReference type="ARBA" id="ARBA00022833"/>
    </source>
</evidence>
<feature type="signal peptide" evidence="19">
    <location>
        <begin position="1"/>
        <end position="18"/>
    </location>
</feature>
<feature type="binding site" evidence="14 16">
    <location>
        <position position="421"/>
    </location>
    <ligand>
        <name>Zn(2+)</name>
        <dbReference type="ChEBI" id="CHEBI:29105"/>
        <note>catalytic</note>
    </ligand>
</feature>
<dbReference type="GO" id="GO:0004222">
    <property type="term" value="F:metalloendopeptidase activity"/>
    <property type="evidence" value="ECO:0007669"/>
    <property type="project" value="InterPro"/>
</dbReference>
<evidence type="ECO:0000256" key="3">
    <source>
        <dbReference type="ARBA" id="ARBA00022530"/>
    </source>
</evidence>
<evidence type="ECO:0000256" key="11">
    <source>
        <dbReference type="ARBA" id="ARBA00023157"/>
    </source>
</evidence>
<feature type="binding site" evidence="14">
    <location>
        <position position="352"/>
    </location>
    <ligand>
        <name>Ca(2+)</name>
        <dbReference type="ChEBI" id="CHEBI:29108"/>
        <label>1</label>
    </ligand>
</feature>
<feature type="binding site" description="in inhibited form" evidence="14">
    <location>
        <position position="212"/>
    </location>
    <ligand>
        <name>Zn(2+)</name>
        <dbReference type="ChEBI" id="CHEBI:29105"/>
        <note>catalytic</note>
    </ligand>
</feature>
<evidence type="ECO:0000256" key="13">
    <source>
        <dbReference type="PIRSR" id="PIRSR613273-1"/>
    </source>
</evidence>
<keyword evidence="14" id="KW-0106">Calcium</keyword>
<keyword evidence="12" id="KW-0325">Glycoprotein</keyword>
<evidence type="ECO:0000256" key="12">
    <source>
        <dbReference type="ARBA" id="ARBA00023180"/>
    </source>
</evidence>
<comment type="subcellular location">
    <subcellularLocation>
        <location evidence="1">Secreted</location>
        <location evidence="1">Extracellular space</location>
        <location evidence="1">Extracellular matrix</location>
    </subcellularLocation>
</comment>
<dbReference type="EMBL" id="JAZGQO010000008">
    <property type="protein sequence ID" value="KAK6179158.1"/>
    <property type="molecule type" value="Genomic_DNA"/>
</dbReference>
<feature type="chain" id="PRO_5042892361" description="A disintegrin and metalloproteinase with thrombospondin motifs 6" evidence="19">
    <location>
        <begin position="19"/>
        <end position="1134"/>
    </location>
</feature>
<dbReference type="InterPro" id="IPR000884">
    <property type="entry name" value="TSP1_rpt"/>
</dbReference>
<evidence type="ECO:0000256" key="7">
    <source>
        <dbReference type="ARBA" id="ARBA00022737"/>
    </source>
</evidence>
<dbReference type="InterPro" id="IPR001590">
    <property type="entry name" value="Peptidase_M12B"/>
</dbReference>
<evidence type="ECO:0000256" key="16">
    <source>
        <dbReference type="PROSITE-ProRule" id="PRU00276"/>
    </source>
</evidence>
<evidence type="ECO:0000256" key="2">
    <source>
        <dbReference type="ARBA" id="ARBA00022525"/>
    </source>
</evidence>
<keyword evidence="3" id="KW-0272">Extracellular matrix</keyword>
<dbReference type="InterPro" id="IPR045371">
    <property type="entry name" value="ADAMTS_CR_3"/>
</dbReference>
<dbReference type="AlphaFoldDB" id="A0AAN8PPI1"/>